<dbReference type="EMBL" id="FXBB01000028">
    <property type="protein sequence ID" value="SMG40968.1"/>
    <property type="molecule type" value="Genomic_DNA"/>
</dbReference>
<accession>A0A1X7KHZ8</accession>
<sequence length="230" mass="26022">MFIANSISCNSSYFKTRQEAKWAAFFTLCGWEWTYLPGVFGEWVPEFSIKGASGDIFVDVQSVSSVPRAALKEIRRATATHPLHCLVLGKSFLRASFDDEVRMLGWELSPSEILDLPLDDDDIDEEDAWDQVVLRRWEGAPGFCSYLGDYTDRISGKHDGSDCSWGEECESNDELFFSQLWQEADEAVAREAGEYRRRWSVPEGGETGALLHRIMLAMLDEVIRKASGNE</sequence>
<reference evidence="2" key="1">
    <citation type="submission" date="2017-04" db="EMBL/GenBank/DDBJ databases">
        <authorList>
            <person name="Varghese N."/>
            <person name="Submissions S."/>
        </authorList>
    </citation>
    <scope>NUCLEOTIDE SEQUENCE [LARGE SCALE GENOMIC DNA]</scope>
    <source>
        <strain evidence="2">USBA 82</strain>
    </source>
</reference>
<dbReference type="AlphaFoldDB" id="A0A1X7KHZ8"/>
<evidence type="ECO:0000313" key="2">
    <source>
        <dbReference type="Proteomes" id="UP000193355"/>
    </source>
</evidence>
<evidence type="ECO:0000313" key="1">
    <source>
        <dbReference type="EMBL" id="SMG40968.1"/>
    </source>
</evidence>
<gene>
    <name evidence="1" type="ORF">SAMN06275492_12845</name>
</gene>
<dbReference type="STRING" id="561720.SAMN06275492_12845"/>
<organism evidence="1 2">
    <name type="scientific">Dethiosulfovibrio salsuginis</name>
    <dbReference type="NCBI Taxonomy" id="561720"/>
    <lineage>
        <taxon>Bacteria</taxon>
        <taxon>Thermotogati</taxon>
        <taxon>Synergistota</taxon>
        <taxon>Synergistia</taxon>
        <taxon>Synergistales</taxon>
        <taxon>Dethiosulfovibrionaceae</taxon>
        <taxon>Dethiosulfovibrio</taxon>
    </lineage>
</organism>
<protein>
    <submittedName>
        <fullName evidence="1">Uncharacterized protein</fullName>
    </submittedName>
</protein>
<proteinExistence type="predicted"/>
<name>A0A1X7KHZ8_9BACT</name>
<keyword evidence="2" id="KW-1185">Reference proteome</keyword>
<dbReference type="Proteomes" id="UP000193355">
    <property type="component" value="Unassembled WGS sequence"/>
</dbReference>
<dbReference type="RefSeq" id="WP_085545201.1">
    <property type="nucleotide sequence ID" value="NZ_FXBB01000028.1"/>
</dbReference>